<proteinExistence type="predicted"/>
<dbReference type="Proteomes" id="UP001163321">
    <property type="component" value="Chromosome 1"/>
</dbReference>
<evidence type="ECO:0000313" key="1">
    <source>
        <dbReference type="EMBL" id="KAI9922559.1"/>
    </source>
</evidence>
<comment type="caution">
    <text evidence="1">The sequence shown here is derived from an EMBL/GenBank/DDBJ whole genome shotgun (WGS) entry which is preliminary data.</text>
</comment>
<gene>
    <name evidence="1" type="ORF">PsorP6_002131</name>
</gene>
<name>A0ACC0WUW1_9STRA</name>
<organism evidence="1 2">
    <name type="scientific">Peronosclerospora sorghi</name>
    <dbReference type="NCBI Taxonomy" id="230839"/>
    <lineage>
        <taxon>Eukaryota</taxon>
        <taxon>Sar</taxon>
        <taxon>Stramenopiles</taxon>
        <taxon>Oomycota</taxon>
        <taxon>Peronosporomycetes</taxon>
        <taxon>Peronosporales</taxon>
        <taxon>Peronosporaceae</taxon>
        <taxon>Peronosclerospora</taxon>
    </lineage>
</organism>
<reference evidence="1 2" key="1">
    <citation type="journal article" date="2022" name="bioRxiv">
        <title>The genome of the oomycete Peronosclerospora sorghi, a cosmopolitan pathogen of maize and sorghum, is inflated with dispersed pseudogenes.</title>
        <authorList>
            <person name="Fletcher K."/>
            <person name="Martin F."/>
            <person name="Isakeit T."/>
            <person name="Cavanaugh K."/>
            <person name="Magill C."/>
            <person name="Michelmore R."/>
        </authorList>
    </citation>
    <scope>NUCLEOTIDE SEQUENCE [LARGE SCALE GENOMIC DNA]</scope>
    <source>
        <strain evidence="1">P6</strain>
    </source>
</reference>
<accession>A0ACC0WUW1</accession>
<keyword evidence="2" id="KW-1185">Reference proteome</keyword>
<sequence>MILFRLCNAFLLWSVLFSLNRCRRDCDRYVGRTCGKTVKRRRDIVATSSVWYSQLQTGKCIIQERRSGTSIFTIALIAGRNTCISIICTLKGRVSYNGVLHVVNQHVVGKARKMALLTSRH</sequence>
<dbReference type="EMBL" id="CM047580">
    <property type="protein sequence ID" value="KAI9922559.1"/>
    <property type="molecule type" value="Genomic_DNA"/>
</dbReference>
<protein>
    <submittedName>
        <fullName evidence="1">Uncharacterized protein</fullName>
    </submittedName>
</protein>
<evidence type="ECO:0000313" key="2">
    <source>
        <dbReference type="Proteomes" id="UP001163321"/>
    </source>
</evidence>